<comment type="caution">
    <text evidence="7">The sequence shown here is derived from an EMBL/GenBank/DDBJ whole genome shotgun (WGS) entry which is preliminary data.</text>
</comment>
<evidence type="ECO:0000256" key="2">
    <source>
        <dbReference type="ARBA" id="ARBA00010988"/>
    </source>
</evidence>
<keyword evidence="8" id="KW-1185">Reference proteome</keyword>
<dbReference type="Pfam" id="PF01146">
    <property type="entry name" value="Caveolin"/>
    <property type="match status" value="1"/>
</dbReference>
<dbReference type="GO" id="GO:0070836">
    <property type="term" value="P:caveola assembly"/>
    <property type="evidence" value="ECO:0007669"/>
    <property type="project" value="InterPro"/>
</dbReference>
<dbReference type="InterPro" id="IPR001612">
    <property type="entry name" value="Caveolin"/>
</dbReference>
<dbReference type="PANTHER" id="PTHR10844">
    <property type="entry name" value="CAVEOLIN"/>
    <property type="match status" value="1"/>
</dbReference>
<gene>
    <name evidence="7" type="primary">CAV2</name>
    <name evidence="7" type="ORF">TNIN_184351</name>
</gene>
<dbReference type="AlphaFoldDB" id="A0A8X6YT67"/>
<dbReference type="GO" id="GO:0060090">
    <property type="term" value="F:molecular adaptor activity"/>
    <property type="evidence" value="ECO:0007669"/>
    <property type="project" value="TreeGrafter"/>
</dbReference>
<proteinExistence type="inferred from homology"/>
<dbReference type="Proteomes" id="UP000886998">
    <property type="component" value="Unassembled WGS sequence"/>
</dbReference>
<name>A0A8X6YT67_9ARAC</name>
<keyword evidence="5 6" id="KW-0472">Membrane</keyword>
<accession>A0A8X6YT67</accession>
<comment type="similarity">
    <text evidence="2 6">Belongs to the caveolin family.</text>
</comment>
<evidence type="ECO:0000313" key="8">
    <source>
        <dbReference type="Proteomes" id="UP000886998"/>
    </source>
</evidence>
<dbReference type="GO" id="GO:0000139">
    <property type="term" value="C:Golgi membrane"/>
    <property type="evidence" value="ECO:0007669"/>
    <property type="project" value="UniProtKB-SubCell"/>
</dbReference>
<reference evidence="7" key="1">
    <citation type="submission" date="2020-08" db="EMBL/GenBank/DDBJ databases">
        <title>Multicomponent nature underlies the extraordinary mechanical properties of spider dragline silk.</title>
        <authorList>
            <person name="Kono N."/>
            <person name="Nakamura H."/>
            <person name="Mori M."/>
            <person name="Yoshida Y."/>
            <person name="Ohtoshi R."/>
            <person name="Malay A.D."/>
            <person name="Moran D.A.P."/>
            <person name="Tomita M."/>
            <person name="Numata K."/>
            <person name="Arakawa K."/>
        </authorList>
    </citation>
    <scope>NUCLEOTIDE SEQUENCE</scope>
</reference>
<evidence type="ECO:0000256" key="1">
    <source>
        <dbReference type="ARBA" id="ARBA00004202"/>
    </source>
</evidence>
<keyword evidence="3 6" id="KW-1003">Cell membrane</keyword>
<dbReference type="OrthoDB" id="5917823at2759"/>
<dbReference type="EMBL" id="BMAV01022035">
    <property type="protein sequence ID" value="GFY76606.1"/>
    <property type="molecule type" value="Genomic_DNA"/>
</dbReference>
<protein>
    <recommendedName>
        <fullName evidence="6">Caveolin</fullName>
    </recommendedName>
</protein>
<evidence type="ECO:0000313" key="7">
    <source>
        <dbReference type="EMBL" id="GFY76606.1"/>
    </source>
</evidence>
<comment type="subcellular location">
    <subcellularLocation>
        <location evidence="1 6">Cell membrane</location>
        <topology evidence="1 6">Peripheral membrane protein</topology>
    </subcellularLocation>
    <subcellularLocation>
        <location evidence="6">Golgi apparatus membrane</location>
        <topology evidence="6">Peripheral membrane protein</topology>
    </subcellularLocation>
    <subcellularLocation>
        <location evidence="6">Membrane</location>
        <location evidence="6">Caveola</location>
        <topology evidence="6">Peripheral membrane protein</topology>
    </subcellularLocation>
</comment>
<evidence type="ECO:0000256" key="3">
    <source>
        <dbReference type="ARBA" id="ARBA00022475"/>
    </source>
</evidence>
<keyword evidence="4 6" id="KW-0333">Golgi apparatus</keyword>
<evidence type="ECO:0000256" key="6">
    <source>
        <dbReference type="RuleBase" id="RU000680"/>
    </source>
</evidence>
<organism evidence="7 8">
    <name type="scientific">Trichonephila inaurata madagascariensis</name>
    <dbReference type="NCBI Taxonomy" id="2747483"/>
    <lineage>
        <taxon>Eukaryota</taxon>
        <taxon>Metazoa</taxon>
        <taxon>Ecdysozoa</taxon>
        <taxon>Arthropoda</taxon>
        <taxon>Chelicerata</taxon>
        <taxon>Arachnida</taxon>
        <taxon>Araneae</taxon>
        <taxon>Araneomorphae</taxon>
        <taxon>Entelegynae</taxon>
        <taxon>Araneoidea</taxon>
        <taxon>Nephilidae</taxon>
        <taxon>Trichonephila</taxon>
        <taxon>Trichonephila inaurata</taxon>
    </lineage>
</organism>
<sequence>MIGYCLKFNFDICSYSKIHSNVLLINQSSRTLKFVPNLLNFSLQVEFDDVIAEPEGTYSVDCVWKGSNRLFTCSKNCCYKTLTLICALPIAFISGCTFACLTFQHIWCVSPALRQCRINCYMVRQYLTSVLDSCLGPCCSEMGLCLSRIRIGRYQLTSTEVV</sequence>
<evidence type="ECO:0000256" key="5">
    <source>
        <dbReference type="ARBA" id="ARBA00023136"/>
    </source>
</evidence>
<comment type="function">
    <text evidence="6">May act as a scaffolding protein within caveolar membranes. Interacts directly with G-protein alpha subunits and can functionally regulate their activity.</text>
</comment>
<dbReference type="PANTHER" id="PTHR10844:SF19">
    <property type="entry name" value="CAVEOLIN-2"/>
    <property type="match status" value="1"/>
</dbReference>
<evidence type="ECO:0000256" key="4">
    <source>
        <dbReference type="ARBA" id="ARBA00023034"/>
    </source>
</evidence>
<dbReference type="GO" id="GO:0005901">
    <property type="term" value="C:caveola"/>
    <property type="evidence" value="ECO:0007669"/>
    <property type="project" value="UniProtKB-SubCell"/>
</dbReference>